<evidence type="ECO:0000313" key="1">
    <source>
        <dbReference type="EMBL" id="VDN32326.1"/>
    </source>
</evidence>
<name>A0A3P7QMV6_DIBLA</name>
<accession>A0A3P7QMV6</accession>
<protein>
    <recommendedName>
        <fullName evidence="3">DUF4806 domain-containing protein</fullName>
    </recommendedName>
</protein>
<keyword evidence="2" id="KW-1185">Reference proteome</keyword>
<proteinExistence type="predicted"/>
<dbReference type="EMBL" id="UYRU01081993">
    <property type="protein sequence ID" value="VDN32326.1"/>
    <property type="molecule type" value="Genomic_DNA"/>
</dbReference>
<reference evidence="1 2" key="1">
    <citation type="submission" date="2018-11" db="EMBL/GenBank/DDBJ databases">
        <authorList>
            <consortium name="Pathogen Informatics"/>
        </authorList>
    </citation>
    <scope>NUCLEOTIDE SEQUENCE [LARGE SCALE GENOMIC DNA]</scope>
</reference>
<dbReference type="Proteomes" id="UP000281553">
    <property type="component" value="Unassembled WGS sequence"/>
</dbReference>
<evidence type="ECO:0008006" key="3">
    <source>
        <dbReference type="Google" id="ProtNLM"/>
    </source>
</evidence>
<dbReference type="AlphaFoldDB" id="A0A3P7QMV6"/>
<gene>
    <name evidence="1" type="ORF">DILT_LOCUS15957</name>
</gene>
<sequence length="124" mass="14628">MDNCEVFERKLQDLDFWQRAVAYLQMQGGKMPRVFVNQMTNLLFDKRLLAKFNMSGTYNKKNFCETKAYELLQDLYLPWSKKQKTTIKEFRAAIHCVFKAAGRKTRKDINKRDSTLSSCTNENP</sequence>
<organism evidence="1 2">
    <name type="scientific">Dibothriocephalus latus</name>
    <name type="common">Fish tapeworm</name>
    <name type="synonym">Diphyllobothrium latum</name>
    <dbReference type="NCBI Taxonomy" id="60516"/>
    <lineage>
        <taxon>Eukaryota</taxon>
        <taxon>Metazoa</taxon>
        <taxon>Spiralia</taxon>
        <taxon>Lophotrochozoa</taxon>
        <taxon>Platyhelminthes</taxon>
        <taxon>Cestoda</taxon>
        <taxon>Eucestoda</taxon>
        <taxon>Diphyllobothriidea</taxon>
        <taxon>Diphyllobothriidae</taxon>
        <taxon>Dibothriocephalus</taxon>
    </lineage>
</organism>
<evidence type="ECO:0000313" key="2">
    <source>
        <dbReference type="Proteomes" id="UP000281553"/>
    </source>
</evidence>